<dbReference type="GO" id="GO:0004497">
    <property type="term" value="F:monooxygenase activity"/>
    <property type="evidence" value="ECO:0007669"/>
    <property type="project" value="UniProtKB-KW"/>
</dbReference>
<evidence type="ECO:0000259" key="3">
    <source>
        <dbReference type="Pfam" id="PF01494"/>
    </source>
</evidence>
<accession>A0A3S0I537</accession>
<dbReference type="InterPro" id="IPR002938">
    <property type="entry name" value="FAD-bd"/>
</dbReference>
<name>A0A3S0I537_9DEIO</name>
<evidence type="ECO:0000256" key="2">
    <source>
        <dbReference type="ARBA" id="ARBA00023033"/>
    </source>
</evidence>
<dbReference type="Proteomes" id="UP000277766">
    <property type="component" value="Unassembled WGS sequence"/>
</dbReference>
<proteinExistence type="predicted"/>
<feature type="domain" description="FAD-binding" evidence="3">
    <location>
        <begin position="7"/>
        <end position="340"/>
    </location>
</feature>
<keyword evidence="5" id="KW-1185">Reference proteome</keyword>
<dbReference type="SUPFAM" id="SSF51905">
    <property type="entry name" value="FAD/NAD(P)-binding domain"/>
    <property type="match status" value="1"/>
</dbReference>
<dbReference type="Pfam" id="PF01494">
    <property type="entry name" value="FAD_binding_3"/>
    <property type="match status" value="1"/>
</dbReference>
<dbReference type="PRINTS" id="PR00420">
    <property type="entry name" value="RNGMNOXGNASE"/>
</dbReference>
<dbReference type="GO" id="GO:0071949">
    <property type="term" value="F:FAD binding"/>
    <property type="evidence" value="ECO:0007669"/>
    <property type="project" value="InterPro"/>
</dbReference>
<dbReference type="EMBL" id="RXPE01000030">
    <property type="protein sequence ID" value="RTR25346.1"/>
    <property type="molecule type" value="Genomic_DNA"/>
</dbReference>
<keyword evidence="1" id="KW-0560">Oxidoreductase</keyword>
<dbReference type="OrthoDB" id="9766816at2"/>
<evidence type="ECO:0000256" key="1">
    <source>
        <dbReference type="ARBA" id="ARBA00023002"/>
    </source>
</evidence>
<evidence type="ECO:0000313" key="5">
    <source>
        <dbReference type="Proteomes" id="UP000277766"/>
    </source>
</evidence>
<protein>
    <submittedName>
        <fullName evidence="4">Monooxygenase</fullName>
    </submittedName>
</protein>
<evidence type="ECO:0000313" key="4">
    <source>
        <dbReference type="EMBL" id="RTR25346.1"/>
    </source>
</evidence>
<keyword evidence="2 4" id="KW-0503">Monooxygenase</keyword>
<dbReference type="AlphaFoldDB" id="A0A3S0I537"/>
<sequence>MQLSHQKIVIVGGGVSGLALAHALQRYGVSSRVYEAAPSLTHLGGGLIMAPNSVQVLEELGLDAVLRVHAVPLEQMVIFDVSGRELYRRSQQEVAHRFGGRGLMGLPRAELHRTLAEHLPAGTVQTGHRLTALDNDFQSVTAHFSQGQRVTGDLLVAADGRDSRVRELLYPETQLVRTGDVAYRGITTLEPSGPLRRAFAEYWGAGRRFTFFRMSQTHTYWHAPVQQRATDPELGHAELLHEFRDFPAQVQGLIESTAAADISALPLRDLSPLPQWWNRRTVLVGDAAHATSPNLGQGAAQAMEDVAALAERLAKDPDRVSALQNYQRIREATANAAVANARAFGELGRRGGLGRLVRNAALSINPDLARRRIEAFYGEHHH</sequence>
<dbReference type="PANTHER" id="PTHR13789:SF309">
    <property type="entry name" value="PUTATIVE (AFU_ORTHOLOGUE AFUA_6G14510)-RELATED"/>
    <property type="match status" value="1"/>
</dbReference>
<reference evidence="4 5" key="1">
    <citation type="submission" date="2018-12" db="EMBL/GenBank/DDBJ databases">
        <title>Deinococcus radiophilus ATCC 27603 genome sequencing and assembly.</title>
        <authorList>
            <person name="Maclea K.S."/>
            <person name="Maynard C.R."/>
        </authorList>
    </citation>
    <scope>NUCLEOTIDE SEQUENCE [LARGE SCALE GENOMIC DNA]</scope>
    <source>
        <strain evidence="4 5">ATCC 27603</strain>
    </source>
</reference>
<dbReference type="Gene3D" id="3.50.50.60">
    <property type="entry name" value="FAD/NAD(P)-binding domain"/>
    <property type="match status" value="1"/>
</dbReference>
<gene>
    <name evidence="4" type="ORF">EJ104_11340</name>
</gene>
<dbReference type="PANTHER" id="PTHR13789">
    <property type="entry name" value="MONOOXYGENASE"/>
    <property type="match status" value="1"/>
</dbReference>
<organism evidence="4 5">
    <name type="scientific">Deinococcus radiophilus</name>
    <dbReference type="NCBI Taxonomy" id="32062"/>
    <lineage>
        <taxon>Bacteria</taxon>
        <taxon>Thermotogati</taxon>
        <taxon>Deinococcota</taxon>
        <taxon>Deinococci</taxon>
        <taxon>Deinococcales</taxon>
        <taxon>Deinococcaceae</taxon>
        <taxon>Deinococcus</taxon>
    </lineage>
</organism>
<dbReference type="RefSeq" id="WP_126352896.1">
    <property type="nucleotide sequence ID" value="NZ_CP086380.1"/>
</dbReference>
<comment type="caution">
    <text evidence="4">The sequence shown here is derived from an EMBL/GenBank/DDBJ whole genome shotgun (WGS) entry which is preliminary data.</text>
</comment>
<dbReference type="InterPro" id="IPR036188">
    <property type="entry name" value="FAD/NAD-bd_sf"/>
</dbReference>
<dbReference type="InterPro" id="IPR050493">
    <property type="entry name" value="FAD-dep_Monooxygenase_BioMet"/>
</dbReference>